<proteinExistence type="predicted"/>
<name>A0AAD2CUA5_9STRA</name>
<accession>A0AAD2CUA5</accession>
<keyword evidence="1" id="KW-0472">Membrane</keyword>
<dbReference type="InterPro" id="IPR029063">
    <property type="entry name" value="SAM-dependent_MTases_sf"/>
</dbReference>
<dbReference type="EMBL" id="CAKOGP040001446">
    <property type="protein sequence ID" value="CAJ1945576.1"/>
    <property type="molecule type" value="Genomic_DNA"/>
</dbReference>
<comment type="caution">
    <text evidence="2">The sequence shown here is derived from an EMBL/GenBank/DDBJ whole genome shotgun (WGS) entry which is preliminary data.</text>
</comment>
<dbReference type="SUPFAM" id="SSF53335">
    <property type="entry name" value="S-adenosyl-L-methionine-dependent methyltransferases"/>
    <property type="match status" value="1"/>
</dbReference>
<gene>
    <name evidence="2" type="ORF">CYCCA115_LOCUS9720</name>
</gene>
<dbReference type="AlphaFoldDB" id="A0AAD2CUA5"/>
<evidence type="ECO:0000256" key="1">
    <source>
        <dbReference type="SAM" id="Phobius"/>
    </source>
</evidence>
<dbReference type="Gene3D" id="3.40.50.150">
    <property type="entry name" value="Vaccinia Virus protein VP39"/>
    <property type="match status" value="1"/>
</dbReference>
<evidence type="ECO:0000313" key="3">
    <source>
        <dbReference type="Proteomes" id="UP001295423"/>
    </source>
</evidence>
<dbReference type="Proteomes" id="UP001295423">
    <property type="component" value="Unassembled WGS sequence"/>
</dbReference>
<dbReference type="InterPro" id="IPR006342">
    <property type="entry name" value="FkbM_mtfrase"/>
</dbReference>
<sequence length="356" mass="41022">MIRNVSSIAQRLLEHSGVGKRKQKVGKRRLSYSFIVAPVFFLVCWIIHEHNQDEYLAVFVPQHIQIPSDELRAEISGWNARGLQLYKDQRIWLAMQDHIDIRIPPLGKVTVNQESMIKRFWNKIDGHLDWEANTFAFFQKYVTNETIVIDFGSWIGPTVLYHSQLSRRSYGIEADPVAYATLEANVRLNPQLPITIVPACVSTPEDAGLMRMKGNPGDSMSGITDKLAAHASMGWKVQCYDLPTLLDEWNINVESQAVLIKVDVESYECKLIPSIYDWLRGKKRLPILYISFHPQINDCSNDEWDSVLKVFRLYKRVSSHGGMEELPLKNYATFEDFQKSFQRTRDSSVFLLQGKR</sequence>
<evidence type="ECO:0000313" key="2">
    <source>
        <dbReference type="EMBL" id="CAJ1945576.1"/>
    </source>
</evidence>
<keyword evidence="3" id="KW-1185">Reference proteome</keyword>
<organism evidence="2 3">
    <name type="scientific">Cylindrotheca closterium</name>
    <dbReference type="NCBI Taxonomy" id="2856"/>
    <lineage>
        <taxon>Eukaryota</taxon>
        <taxon>Sar</taxon>
        <taxon>Stramenopiles</taxon>
        <taxon>Ochrophyta</taxon>
        <taxon>Bacillariophyta</taxon>
        <taxon>Bacillariophyceae</taxon>
        <taxon>Bacillariophycidae</taxon>
        <taxon>Bacillariales</taxon>
        <taxon>Bacillariaceae</taxon>
        <taxon>Cylindrotheca</taxon>
    </lineage>
</organism>
<feature type="transmembrane region" description="Helical" evidence="1">
    <location>
        <begin position="30"/>
        <end position="48"/>
    </location>
</feature>
<reference evidence="2" key="1">
    <citation type="submission" date="2023-08" db="EMBL/GenBank/DDBJ databases">
        <authorList>
            <person name="Audoor S."/>
            <person name="Bilcke G."/>
        </authorList>
    </citation>
    <scope>NUCLEOTIDE SEQUENCE</scope>
</reference>
<evidence type="ECO:0008006" key="4">
    <source>
        <dbReference type="Google" id="ProtNLM"/>
    </source>
</evidence>
<keyword evidence="1" id="KW-0812">Transmembrane</keyword>
<keyword evidence="1" id="KW-1133">Transmembrane helix</keyword>
<protein>
    <recommendedName>
        <fullName evidence="4">Methyltransferase FkbM domain-containing protein</fullName>
    </recommendedName>
</protein>
<dbReference type="NCBIfam" id="TIGR01444">
    <property type="entry name" value="fkbM_fam"/>
    <property type="match status" value="1"/>
</dbReference>